<feature type="domain" description="KHDC4/BBP-like KH-domain type I" evidence="2">
    <location>
        <begin position="2379"/>
        <end position="2451"/>
    </location>
</feature>
<accession>A0A151LSY2</accession>
<feature type="compositionally biased region" description="Low complexity" evidence="1">
    <location>
        <begin position="2294"/>
        <end position="2343"/>
    </location>
</feature>
<dbReference type="Proteomes" id="UP000076004">
    <property type="component" value="Unassembled WGS sequence"/>
</dbReference>
<name>A0A151LSY2_9APIC</name>
<feature type="region of interest" description="Disordered" evidence="1">
    <location>
        <begin position="1172"/>
        <end position="1232"/>
    </location>
</feature>
<evidence type="ECO:0000313" key="3">
    <source>
        <dbReference type="EMBL" id="KYO02298.1"/>
    </source>
</evidence>
<reference evidence="3 4" key="1">
    <citation type="journal article" date="2016" name="Nat. Commun.">
        <title>Genomes of cryptic chimpanzee Plasmodium species reveal key evolutionary events leading to human malaria.</title>
        <authorList>
            <person name="Sundararaman S.A."/>
            <person name="Plenderleith L.J."/>
            <person name="Liu W."/>
            <person name="Loy D.E."/>
            <person name="Learn G.H."/>
            <person name="Li Y."/>
            <person name="Shaw K.S."/>
            <person name="Ayouba A."/>
            <person name="Peeters M."/>
            <person name="Speede S."/>
            <person name="Shaw G.M."/>
            <person name="Bushman F.D."/>
            <person name="Brisson D."/>
            <person name="Rayner J.C."/>
            <person name="Sharp P.M."/>
            <person name="Hahn B.H."/>
        </authorList>
    </citation>
    <scope>NUCLEOTIDE SEQUENCE [LARGE SCALE GENOMIC DNA]</scope>
    <source>
        <strain evidence="3 4">SY75</strain>
    </source>
</reference>
<dbReference type="CDD" id="cd22386">
    <property type="entry name" value="KH-I_KHDC4_rpt2"/>
    <property type="match status" value="1"/>
</dbReference>
<evidence type="ECO:0000313" key="4">
    <source>
        <dbReference type="Proteomes" id="UP000076004"/>
    </source>
</evidence>
<dbReference type="PANTHER" id="PTHR15744">
    <property type="entry name" value="BLOM7"/>
    <property type="match status" value="1"/>
</dbReference>
<feature type="region of interest" description="Disordered" evidence="1">
    <location>
        <begin position="280"/>
        <end position="312"/>
    </location>
</feature>
<dbReference type="InterPro" id="IPR047889">
    <property type="entry name" value="KHDC4_KH-I_second"/>
</dbReference>
<dbReference type="GO" id="GO:0005634">
    <property type="term" value="C:nucleus"/>
    <property type="evidence" value="ECO:0007669"/>
    <property type="project" value="InterPro"/>
</dbReference>
<feature type="compositionally biased region" description="Low complexity" evidence="1">
    <location>
        <begin position="1196"/>
        <end position="1207"/>
    </location>
</feature>
<organism evidence="3 4">
    <name type="scientific">Plasmodium gaboni</name>
    <dbReference type="NCBI Taxonomy" id="647221"/>
    <lineage>
        <taxon>Eukaryota</taxon>
        <taxon>Sar</taxon>
        <taxon>Alveolata</taxon>
        <taxon>Apicomplexa</taxon>
        <taxon>Aconoidasida</taxon>
        <taxon>Haemosporida</taxon>
        <taxon>Plasmodiidae</taxon>
        <taxon>Plasmodium</taxon>
        <taxon>Plasmodium (Laverania)</taxon>
    </lineage>
</organism>
<feature type="compositionally biased region" description="Low complexity" evidence="1">
    <location>
        <begin position="495"/>
        <end position="508"/>
    </location>
</feature>
<dbReference type="FunFam" id="3.30.1370.10:FF:000070">
    <property type="entry name" value="Uncharacterized protein"/>
    <property type="match status" value="1"/>
</dbReference>
<comment type="caution">
    <text evidence="3">The sequence shown here is derived from an EMBL/GenBank/DDBJ whole genome shotgun (WGS) entry which is preliminary data.</text>
</comment>
<dbReference type="GeneID" id="29774992"/>
<feature type="compositionally biased region" description="Low complexity" evidence="1">
    <location>
        <begin position="1217"/>
        <end position="1232"/>
    </location>
</feature>
<proteinExistence type="predicted"/>
<feature type="region of interest" description="Disordered" evidence="1">
    <location>
        <begin position="470"/>
        <end position="508"/>
    </location>
</feature>
<feature type="compositionally biased region" description="Low complexity" evidence="1">
    <location>
        <begin position="283"/>
        <end position="311"/>
    </location>
</feature>
<dbReference type="SUPFAM" id="SSF54791">
    <property type="entry name" value="Eukaryotic type KH-domain (KH-domain type I)"/>
    <property type="match status" value="1"/>
</dbReference>
<feature type="compositionally biased region" description="Low complexity" evidence="1">
    <location>
        <begin position="476"/>
        <end position="487"/>
    </location>
</feature>
<dbReference type="Pfam" id="PF22675">
    <property type="entry name" value="KH-I_KHDC4-BBP"/>
    <property type="match status" value="1"/>
</dbReference>
<gene>
    <name evidence="3" type="ORF">PGSY75_0510100</name>
</gene>
<evidence type="ECO:0000256" key="1">
    <source>
        <dbReference type="SAM" id="MobiDB-lite"/>
    </source>
</evidence>
<dbReference type="RefSeq" id="XP_018643038.1">
    <property type="nucleotide sequence ID" value="XM_018784383.1"/>
</dbReference>
<dbReference type="GO" id="GO:0003723">
    <property type="term" value="F:RNA binding"/>
    <property type="evidence" value="ECO:0007669"/>
    <property type="project" value="InterPro"/>
</dbReference>
<dbReference type="InterPro" id="IPR055256">
    <property type="entry name" value="KH_1_KHDC4/BBP-like"/>
</dbReference>
<evidence type="ECO:0000259" key="2">
    <source>
        <dbReference type="Pfam" id="PF22675"/>
    </source>
</evidence>
<dbReference type="Gene3D" id="3.30.1370.10">
    <property type="entry name" value="K Homology domain, type 1"/>
    <property type="match status" value="1"/>
</dbReference>
<feature type="region of interest" description="Disordered" evidence="1">
    <location>
        <begin position="2291"/>
        <end position="2347"/>
    </location>
</feature>
<dbReference type="EMBL" id="LVLB01000006">
    <property type="protein sequence ID" value="KYO02298.1"/>
    <property type="molecule type" value="Genomic_DNA"/>
</dbReference>
<dbReference type="InterPro" id="IPR036612">
    <property type="entry name" value="KH_dom_type_1_sf"/>
</dbReference>
<sequence length="2499" mass="292466">MENNKLLSEPEGVNLYNAKMKNISNENTGNYMLSENNYFQDTKVQIKKNLLERSSKLCTVENRIRNISNEEKLMTQGNNPNIFVDSSIGFNNMYINNVQSTGVEKREVNNFDINENNVSSDNKEKSMNIVDNDNNKNCYTYRNSDMHKNDNSISNHIGNTSNMNDEYKMKVTNNYERSHSSSDDNNNNNNKGKFYNDHHLNINNQNYYNKNMNSFNNINPNYLGALNENKNFMYTQNMNISKEKNDVMLNGSNKKEVDFYINEEEQENMINEIMSYEHFTGDNNSNNNNFNNNNNYNNNNNNNNNVRNNSVHKNKNDCNNFICVENNNMGHVNEKISPSLDNKMYTYRDTIEYHKDMKKSGVNAHSVISKESDIIGSLKNKLEDQNLIDEEKNINNSLNSCITSDNPWNDNYEMKLGNNKLNDMNDSSSISNNLKENLKYPFNNFNNFNDISINDISKNVERDIFMNSHHNHLHNKNGSPDNNNNKNKSNDEDNTNGNSKNNNNNNVIDKYQNNEKCLNKLSLNHYSDHLNNFDDERMKKEGEEILLNDMNAVENKNMDNNNIEKESYESYNLKEGNLFKEYNLSALNCVDNHRNIYNKESNGPNVLNNNEEEHMDVRVILSKGNNNINSNNNNNINSNNNNNINSNNNNNINSNNNSTVNNISNCDEMKNYLVESSNIFKNISSNSNSKDEKYIQMLMKNFNIYSNDLLNFDYKINNDHEDNKNKYDNLNNIIFNSYYDNDLTLNVNDMDQNYNNNLCNNINADRKNMNDNVYYNMASFCHETTQEENDDKYKGTTNHFVNEIMIDNEIKDITHINNNYDIQKNEYNNKNCSYKITNIEENKIEKIKNTENYSKSVNNLTCIYNELIKNENLEDINHHVDEDDDKFKKDSSEKNNSVNNYNYMCCSKENQNGFKKEEHEDYNNMNNDYIDNIVSNNNKNKNEINNDCIINYSNSGTTNASCNNIVDGSNNENMRNNSNVVNMLIEENSLFKDNALSQKSLENDNKIKNYDSNEHLIDDNFNLFLNNEDVNCNKFFATNNKNMHNNEKKNSDENNYSNGKDIFNPLEYDKYNNKNEIYNLKQDDVNSTITSNDNMSMFFSTNSFSGNNDSFMKYIKGFLENNYINDQKNYLNLFHKGKKENMNNTTMDDISSMCDDNYVNSLMNDIFKSNKHENEKQNGKQNGKQNENDKKKLTNNEKNNMNVNMNNIQSSKNEISNKPNLKTDLNNNNSNNNKNFCDNKEEQFDTLHNLNHMNPKSNSSILNLDNLNVVLKKNDNPIDYYKVFNSFHDIKKNEHGLNTENNEFNNKSFIYDDINKSTMFNMPKIRNDNGTNIINGYNIKKEEVTNTSTLNSSNVLKLKHDNDHYINMTNVNKLPLLYENNNHLDNISDDDQNKRKTILNTFDDIYSVNDDSVENSLGLHGKKHMMTGNEDFLYVPNKIKEMVPHDNFDYNNEQLKKDDMYNYGMIKNNTINDLNFIDKMNSPNVTNKNMDIETTLNNNNNNNNNNNSNSNNYVYNISMNKQLFDALNNHNEKIHTYNHKNIHNNKEQEDTVSTFCKNNILNENKNETYMNNKQFNSKQEHNDNIKNSHHNNNFNSKNISNFLNETNVHNVFNSNDNILNYLKEQENQNEEREEQHILSQNRKSSQEKKISYNKFHNFDYVNNYDLSISSIMNNKANNNNDINSVNKMNDIIEKIDGHINNNYYQNKEGDHQTEKDKRKERNINELQNNGMNNNNNNNMINSIHLNKFDEKMIDLILNNGNNKCTQKGDDTKNRKFSNVINLNNIHSNDNNSLNNNINNSSTNYMLYDVLSEQNNNNIKNDIPKNENYNNGYYNKQNISPSNNSLNDRNNNYYKMDYRNKKNINANRNLTMNLPNMNNNNNMKNLPNGNFVNNDNVKSFFKTNNNDNNIHNNNINCNNNRNSNNLNDYPIIIDKNNMNVKKENTQNNSKKIMIDLHNSRNSDLNFNDKNYNLKNYYMPKETIYNDIEHALNDIKSKNEYNTINDNNNNNNNNMYRMNSPNIINYNNILETEKIKNNKHYHNQTHHIRNYNDMSISNNYDFKMKNHPGSNHINNMGSNNISMCSNNISVGSSNPSNLNHNNNMNTLNHMNNNHNNSINTINNMNNNKMNPLRSIDYNYAKSISTRCASDATIVDTYNMNNTHLKVKNNGNFSNFIDNPKIMDNINNNIKCVNKLNEDSTSTNNGLIEKFRGNEKMKYDMKIQNNNSNNFNHNNNHYNLIYDNMKSRDKMNFKYKNFNNHYMENKNYIPYDEKDKIDKNENNKYMDKMNNNVHMKNYNNNNSSNYNSNNNYYYGNNYNNNNNNNNYNNYNNNNNNNNSSSSSNGSVVGMKNNYPNNDVVSDNFLVIKKYTAKYEVQIDPFNGFDIAKRIIGLKGTNMKKICIDTDCKLRLRGRGSGYLEGEEKKEANESLHLCVSCQKYDHYVLAKKLIEQLLVKIYMDYDTWLFNHGKPYANLKPKTYEKFIPLFKFQQNSNQKQNVNQI</sequence>
<dbReference type="InterPro" id="IPR031121">
    <property type="entry name" value="RIK/BLOM7"/>
</dbReference>
<feature type="compositionally biased region" description="Basic and acidic residues" evidence="1">
    <location>
        <begin position="1186"/>
        <end position="1195"/>
    </location>
</feature>
<dbReference type="VEuPathDB" id="PlasmoDB:PGABG01_0508900"/>
<feature type="region of interest" description="Disordered" evidence="1">
    <location>
        <begin position="630"/>
        <end position="653"/>
    </location>
</feature>
<dbReference type="VEuPathDB" id="PlasmoDB:PGSY75_0510100"/>
<dbReference type="KEGG" id="pgab:PGSY75_0510100"/>
<dbReference type="PANTHER" id="PTHR15744:SF0">
    <property type="entry name" value="KH HOMOLOGY DOMAIN-CONTAINING PROTEIN 4"/>
    <property type="match status" value="1"/>
</dbReference>
<protein>
    <recommendedName>
        <fullName evidence="2">KHDC4/BBP-like KH-domain type I domain-containing protein</fullName>
    </recommendedName>
</protein>
<feature type="region of interest" description="Disordered" evidence="1">
    <location>
        <begin position="1626"/>
        <end position="1645"/>
    </location>
</feature>
<feature type="compositionally biased region" description="Basic and acidic residues" evidence="1">
    <location>
        <begin position="1626"/>
        <end position="1636"/>
    </location>
</feature>